<comment type="caution">
    <text evidence="2">The sequence shown here is derived from an EMBL/GenBank/DDBJ whole genome shotgun (WGS) entry which is preliminary data.</text>
</comment>
<feature type="region of interest" description="Disordered" evidence="1">
    <location>
        <begin position="75"/>
        <end position="102"/>
    </location>
</feature>
<reference evidence="2 3" key="1">
    <citation type="submission" date="2023-01" db="EMBL/GenBank/DDBJ databases">
        <title>Analysis of 21 Apiospora genomes using comparative genomics revels a genus with tremendous synthesis potential of carbohydrate active enzymes and secondary metabolites.</title>
        <authorList>
            <person name="Sorensen T."/>
        </authorList>
    </citation>
    <scope>NUCLEOTIDE SEQUENCE [LARGE SCALE GENOMIC DNA]</scope>
    <source>
        <strain evidence="2 3">CBS 114990</strain>
    </source>
</reference>
<gene>
    <name evidence="2" type="ORF">PG997_014376</name>
</gene>
<name>A0ABR1UTL5_9PEZI</name>
<sequence length="185" mass="20751">MASKSETLSILLGPLDHIAPCNIPQSIIYLGLKQQVDPQDAFVCLREGLRRTIHQAPWLNGRVYFQSPETPGWRPGQLEIRYKSPPEQESSGTPPPSHEIPLRFHELPSTTSYDELREAGFPWTGSMTKIYSGHRRSSPISGQGRKYWQHKPISFPGLPPSAVHRTASLGRDGDAQRDQDMGRSL</sequence>
<dbReference type="EMBL" id="JAQQWN010000010">
    <property type="protein sequence ID" value="KAK8062279.1"/>
    <property type="molecule type" value="Genomic_DNA"/>
</dbReference>
<dbReference type="Gene3D" id="3.30.559.10">
    <property type="entry name" value="Chloramphenicol acetyltransferase-like domain"/>
    <property type="match status" value="1"/>
</dbReference>
<dbReference type="InterPro" id="IPR023213">
    <property type="entry name" value="CAT-like_dom_sf"/>
</dbReference>
<evidence type="ECO:0000256" key="1">
    <source>
        <dbReference type="SAM" id="MobiDB-lite"/>
    </source>
</evidence>
<evidence type="ECO:0000313" key="2">
    <source>
        <dbReference type="EMBL" id="KAK8062279.1"/>
    </source>
</evidence>
<keyword evidence="3" id="KW-1185">Reference proteome</keyword>
<dbReference type="Proteomes" id="UP001433268">
    <property type="component" value="Unassembled WGS sequence"/>
</dbReference>
<proteinExistence type="predicted"/>
<protein>
    <submittedName>
        <fullName evidence="2">Uncharacterized protein</fullName>
    </submittedName>
</protein>
<feature type="region of interest" description="Disordered" evidence="1">
    <location>
        <begin position="132"/>
        <end position="185"/>
    </location>
</feature>
<organism evidence="2 3">
    <name type="scientific">Apiospora hydei</name>
    <dbReference type="NCBI Taxonomy" id="1337664"/>
    <lineage>
        <taxon>Eukaryota</taxon>
        <taxon>Fungi</taxon>
        <taxon>Dikarya</taxon>
        <taxon>Ascomycota</taxon>
        <taxon>Pezizomycotina</taxon>
        <taxon>Sordariomycetes</taxon>
        <taxon>Xylariomycetidae</taxon>
        <taxon>Amphisphaeriales</taxon>
        <taxon>Apiosporaceae</taxon>
        <taxon>Apiospora</taxon>
    </lineage>
</organism>
<accession>A0ABR1UTL5</accession>
<feature type="compositionally biased region" description="Basic and acidic residues" evidence="1">
    <location>
        <begin position="171"/>
        <end position="185"/>
    </location>
</feature>
<dbReference type="GeneID" id="92051750"/>
<evidence type="ECO:0000313" key="3">
    <source>
        <dbReference type="Proteomes" id="UP001433268"/>
    </source>
</evidence>
<dbReference type="RefSeq" id="XP_066660878.1">
    <property type="nucleotide sequence ID" value="XM_066818690.1"/>
</dbReference>